<evidence type="ECO:0000259" key="6">
    <source>
        <dbReference type="Pfam" id="PF07980"/>
    </source>
</evidence>
<keyword evidence="9" id="KW-1185">Reference proteome</keyword>
<feature type="domain" description="RagB/SusD" evidence="6">
    <location>
        <begin position="284"/>
        <end position="617"/>
    </location>
</feature>
<dbReference type="InterPro" id="IPR012944">
    <property type="entry name" value="SusD_RagB_dom"/>
</dbReference>
<gene>
    <name evidence="8" type="ORF">SAMN05192529_101322</name>
</gene>
<evidence type="ECO:0000259" key="7">
    <source>
        <dbReference type="Pfam" id="PF14322"/>
    </source>
</evidence>
<dbReference type="PROSITE" id="PS51257">
    <property type="entry name" value="PROKAR_LIPOPROTEIN"/>
    <property type="match status" value="1"/>
</dbReference>
<dbReference type="InterPro" id="IPR033985">
    <property type="entry name" value="SusD-like_N"/>
</dbReference>
<evidence type="ECO:0000256" key="1">
    <source>
        <dbReference type="ARBA" id="ARBA00004442"/>
    </source>
</evidence>
<keyword evidence="4" id="KW-0472">Membrane</keyword>
<feature type="domain" description="SusD-like N-terminal" evidence="7">
    <location>
        <begin position="100"/>
        <end position="227"/>
    </location>
</feature>
<dbReference type="STRING" id="551991.SAMN05192529_101322"/>
<protein>
    <submittedName>
        <fullName evidence="8">Starch-binding associating with outer membrane</fullName>
    </submittedName>
</protein>
<dbReference type="Pfam" id="PF07980">
    <property type="entry name" value="SusD_RagB"/>
    <property type="match status" value="1"/>
</dbReference>
<evidence type="ECO:0000256" key="4">
    <source>
        <dbReference type="ARBA" id="ARBA00023136"/>
    </source>
</evidence>
<sequence>MNKYKLYISAALFSGCLFLGSCKKDFLKEDLETDRGMNYYQTDAGIQSLATGTYYQVLKTPFSAEWIYCNTIYGVDEFGVGGDGSNEVWNDYDGGFKSIVSSVNSNTSATNDQWDNLYIGIGDANLIIQNATASTSTSDDIKKVALGEGYFFRGYSYLRLVSQYGGVPLVTTPSTTVNLEYTRATPEEIYTQIISDLKQAYDLLPSSGAPAKLTKDAAAHFLAKAYLYRASEINDSWNSATKAADLAAIVPLCDEVIASHPLAPDFADLWDYTAPDGANEKLSEIILSAQFTSDVSATGENHQHIYFGGRYDDLPQMQRDVTGDRPYSRLRPNYYMYRVYDLVNDSRFWKSFRTKYRLNKASGNYYANGDLGVIYIVNQPGDTRFSSYRLNDVVVDPETGKTIPSAYIAYPKGTTTDGALNVDVRYPSVSKFFDGSRNAVNDTRGFRDIILARSAETYLIAAEAKIRLAKLGTGSYADALPYINAVRARATYKSGENRETYYDGGGALAASTSGQSPTINSFMAENSYYESNNIDKTTAATSLDISSTSALPASDNYIISKLGLSSEYDKMLALVLDERSRELAGEFMRWEDLSRTETLVGRVDAFNFQASGNVQSYHELRPIPQTYLDGIQSAGKALTADEKQAQQNPGY</sequence>
<dbReference type="AlphaFoldDB" id="A0A1H3VQT4"/>
<keyword evidence="5" id="KW-0998">Cell outer membrane</keyword>
<dbReference type="SUPFAM" id="SSF48452">
    <property type="entry name" value="TPR-like"/>
    <property type="match status" value="1"/>
</dbReference>
<accession>A0A1H3VQT4</accession>
<comment type="similarity">
    <text evidence="2">Belongs to the SusD family.</text>
</comment>
<dbReference type="GO" id="GO:0009279">
    <property type="term" value="C:cell outer membrane"/>
    <property type="evidence" value="ECO:0007669"/>
    <property type="project" value="UniProtKB-SubCell"/>
</dbReference>
<evidence type="ECO:0000256" key="2">
    <source>
        <dbReference type="ARBA" id="ARBA00006275"/>
    </source>
</evidence>
<comment type="subcellular location">
    <subcellularLocation>
        <location evidence="1">Cell outer membrane</location>
    </subcellularLocation>
</comment>
<dbReference type="InterPro" id="IPR011990">
    <property type="entry name" value="TPR-like_helical_dom_sf"/>
</dbReference>
<evidence type="ECO:0000313" key="8">
    <source>
        <dbReference type="EMBL" id="SDZ76472.1"/>
    </source>
</evidence>
<dbReference type="OrthoDB" id="5694214at2"/>
<dbReference type="EMBL" id="FNQY01000001">
    <property type="protein sequence ID" value="SDZ76472.1"/>
    <property type="molecule type" value="Genomic_DNA"/>
</dbReference>
<name>A0A1H3VQT4_9BACT</name>
<evidence type="ECO:0000256" key="5">
    <source>
        <dbReference type="ARBA" id="ARBA00023237"/>
    </source>
</evidence>
<organism evidence="8 9">
    <name type="scientific">Arachidicoccus rhizosphaerae</name>
    <dbReference type="NCBI Taxonomy" id="551991"/>
    <lineage>
        <taxon>Bacteria</taxon>
        <taxon>Pseudomonadati</taxon>
        <taxon>Bacteroidota</taxon>
        <taxon>Chitinophagia</taxon>
        <taxon>Chitinophagales</taxon>
        <taxon>Chitinophagaceae</taxon>
        <taxon>Arachidicoccus</taxon>
    </lineage>
</organism>
<evidence type="ECO:0000313" key="9">
    <source>
        <dbReference type="Proteomes" id="UP000199041"/>
    </source>
</evidence>
<proteinExistence type="inferred from homology"/>
<reference evidence="8 9" key="1">
    <citation type="submission" date="2016-10" db="EMBL/GenBank/DDBJ databases">
        <authorList>
            <person name="de Groot N.N."/>
        </authorList>
    </citation>
    <scope>NUCLEOTIDE SEQUENCE [LARGE SCALE GENOMIC DNA]</scope>
    <source>
        <strain evidence="8 9">Vu-144</strain>
    </source>
</reference>
<keyword evidence="3" id="KW-0732">Signal</keyword>
<evidence type="ECO:0000256" key="3">
    <source>
        <dbReference type="ARBA" id="ARBA00022729"/>
    </source>
</evidence>
<dbReference type="RefSeq" id="WP_091392452.1">
    <property type="nucleotide sequence ID" value="NZ_FNQY01000001.1"/>
</dbReference>
<dbReference type="Proteomes" id="UP000199041">
    <property type="component" value="Unassembled WGS sequence"/>
</dbReference>
<dbReference type="Pfam" id="PF14322">
    <property type="entry name" value="SusD-like_3"/>
    <property type="match status" value="1"/>
</dbReference>
<dbReference type="Gene3D" id="1.25.40.390">
    <property type="match status" value="1"/>
</dbReference>